<organism evidence="10 11">
    <name type="scientific">Aspergillus sergii</name>
    <dbReference type="NCBI Taxonomy" id="1034303"/>
    <lineage>
        <taxon>Eukaryota</taxon>
        <taxon>Fungi</taxon>
        <taxon>Dikarya</taxon>
        <taxon>Ascomycota</taxon>
        <taxon>Pezizomycotina</taxon>
        <taxon>Eurotiomycetes</taxon>
        <taxon>Eurotiomycetidae</taxon>
        <taxon>Eurotiales</taxon>
        <taxon>Aspergillaceae</taxon>
        <taxon>Aspergillus</taxon>
        <taxon>Aspergillus subgen. Circumdati</taxon>
    </lineage>
</organism>
<keyword evidence="5 9" id="KW-0648">Protein biosynthesis</keyword>
<evidence type="ECO:0000256" key="5">
    <source>
        <dbReference type="ARBA" id="ARBA00022917"/>
    </source>
</evidence>
<dbReference type="InterPro" id="IPR050489">
    <property type="entry name" value="Tyr-tRNA_synthase"/>
</dbReference>
<evidence type="ECO:0000256" key="1">
    <source>
        <dbReference type="ARBA" id="ARBA00013160"/>
    </source>
</evidence>
<proteinExistence type="inferred from homology"/>
<evidence type="ECO:0000256" key="7">
    <source>
        <dbReference type="ARBA" id="ARBA00033323"/>
    </source>
</evidence>
<dbReference type="SUPFAM" id="SSF52374">
    <property type="entry name" value="Nucleotidylyl transferase"/>
    <property type="match status" value="1"/>
</dbReference>
<evidence type="ECO:0000256" key="9">
    <source>
        <dbReference type="RuleBase" id="RU363036"/>
    </source>
</evidence>
<evidence type="ECO:0000313" key="10">
    <source>
        <dbReference type="EMBL" id="KAE8325392.1"/>
    </source>
</evidence>
<dbReference type="EMBL" id="ML741808">
    <property type="protein sequence ID" value="KAE8325392.1"/>
    <property type="molecule type" value="Genomic_DNA"/>
</dbReference>
<name>A0A5N6WXP6_9EURO</name>
<sequence>MGLDTTAQKVFDAITARLQVVSDERIKRKLQEGGKVSGYWGTAPTGRPHVGYMVPIVKIAECVAAGCEVSICLADSYAYLVNYDVSQKIVAYRTQYYRFLIAAILRVIGVDMSKITFVAESTYTSTPPFCNDQARMLVHSSQEEIKMVGLEVTTAHMMSPLLCPVHQALSEVYVGGDFQLGGEDQLGMYAYADKVLPRVGYEPVSHLANVIIPGLNKGKMSSSALGSTKIEWLDSPDTVKKNLEGISWAELDGPAARFVLPMLQHCLFPLYHLGALGSEKITAQLVDGSTKDYTTYEELERDLQAGHLGFETLQPTFIAFINQVLSPIRAEYATNQEWKLAEKLAYSD</sequence>
<dbReference type="PANTHER" id="PTHR46264">
    <property type="entry name" value="TYROSINE-TRNA LIGASE"/>
    <property type="match status" value="1"/>
</dbReference>
<dbReference type="Pfam" id="PF00579">
    <property type="entry name" value="tRNA-synt_1b"/>
    <property type="match status" value="1"/>
</dbReference>
<accession>A0A5N6WXP6</accession>
<dbReference type="PANTHER" id="PTHR46264:SF4">
    <property type="entry name" value="TYROSINE--TRNA LIGASE, CYTOPLASMIC"/>
    <property type="match status" value="1"/>
</dbReference>
<dbReference type="InterPro" id="IPR002305">
    <property type="entry name" value="aa-tRNA-synth_Ic"/>
</dbReference>
<keyword evidence="11" id="KW-1185">Reference proteome</keyword>
<dbReference type="Proteomes" id="UP000325945">
    <property type="component" value="Unassembled WGS sequence"/>
</dbReference>
<dbReference type="PIRSF" id="PIRSF006588">
    <property type="entry name" value="TyrRS_arch_euk"/>
    <property type="match status" value="1"/>
</dbReference>
<keyword evidence="2 9" id="KW-0436">Ligase</keyword>
<dbReference type="AlphaFoldDB" id="A0A5N6WXP6"/>
<dbReference type="InterPro" id="IPR014729">
    <property type="entry name" value="Rossmann-like_a/b/a_fold"/>
</dbReference>
<comment type="catalytic activity">
    <reaction evidence="8">
        <text>tRNA(Tyr) + L-tyrosine + ATP = L-tyrosyl-tRNA(Tyr) + AMP + diphosphate + H(+)</text>
        <dbReference type="Rhea" id="RHEA:10220"/>
        <dbReference type="Rhea" id="RHEA-COMP:9706"/>
        <dbReference type="Rhea" id="RHEA-COMP:9707"/>
        <dbReference type="ChEBI" id="CHEBI:15378"/>
        <dbReference type="ChEBI" id="CHEBI:30616"/>
        <dbReference type="ChEBI" id="CHEBI:33019"/>
        <dbReference type="ChEBI" id="CHEBI:58315"/>
        <dbReference type="ChEBI" id="CHEBI:78442"/>
        <dbReference type="ChEBI" id="CHEBI:78536"/>
        <dbReference type="ChEBI" id="CHEBI:456215"/>
        <dbReference type="EC" id="6.1.1.1"/>
    </reaction>
</comment>
<dbReference type="GO" id="GO:0005524">
    <property type="term" value="F:ATP binding"/>
    <property type="evidence" value="ECO:0007669"/>
    <property type="project" value="UniProtKB-KW"/>
</dbReference>
<evidence type="ECO:0000256" key="2">
    <source>
        <dbReference type="ARBA" id="ARBA00022598"/>
    </source>
</evidence>
<comment type="similarity">
    <text evidence="9">Belongs to the class-I aminoacyl-tRNA synthetase family.</text>
</comment>
<dbReference type="InterPro" id="IPR023617">
    <property type="entry name" value="Tyr-tRNA-ligase_arc/euk-type"/>
</dbReference>
<keyword evidence="3 9" id="KW-0547">Nucleotide-binding</keyword>
<dbReference type="Gene3D" id="1.10.240.10">
    <property type="entry name" value="Tyrosyl-Transfer RNA Synthetase"/>
    <property type="match status" value="1"/>
</dbReference>
<dbReference type="GO" id="GO:0004831">
    <property type="term" value="F:tyrosine-tRNA ligase activity"/>
    <property type="evidence" value="ECO:0007669"/>
    <property type="project" value="UniProtKB-EC"/>
</dbReference>
<evidence type="ECO:0000256" key="3">
    <source>
        <dbReference type="ARBA" id="ARBA00022741"/>
    </source>
</evidence>
<keyword evidence="6 9" id="KW-0030">Aminoacyl-tRNA synthetase</keyword>
<gene>
    <name evidence="10" type="ORF">BDV39DRAFT_216402</name>
</gene>
<reference evidence="11" key="1">
    <citation type="submission" date="2019-04" db="EMBL/GenBank/DDBJ databases">
        <title>Friends and foes A comparative genomics studyof 23 Aspergillus species from section Flavi.</title>
        <authorList>
            <consortium name="DOE Joint Genome Institute"/>
            <person name="Kjaerbolling I."/>
            <person name="Vesth T."/>
            <person name="Frisvad J.C."/>
            <person name="Nybo J.L."/>
            <person name="Theobald S."/>
            <person name="Kildgaard S."/>
            <person name="Isbrandt T."/>
            <person name="Kuo A."/>
            <person name="Sato A."/>
            <person name="Lyhne E.K."/>
            <person name="Kogle M.E."/>
            <person name="Wiebenga A."/>
            <person name="Kun R.S."/>
            <person name="Lubbers R.J."/>
            <person name="Makela M.R."/>
            <person name="Barry K."/>
            <person name="Chovatia M."/>
            <person name="Clum A."/>
            <person name="Daum C."/>
            <person name="Haridas S."/>
            <person name="He G."/>
            <person name="LaButti K."/>
            <person name="Lipzen A."/>
            <person name="Mondo S."/>
            <person name="Riley R."/>
            <person name="Salamov A."/>
            <person name="Simmons B.A."/>
            <person name="Magnuson J.K."/>
            <person name="Henrissat B."/>
            <person name="Mortensen U.H."/>
            <person name="Larsen T.O."/>
            <person name="Devries R.P."/>
            <person name="Grigoriev I.V."/>
            <person name="Machida M."/>
            <person name="Baker S.E."/>
            <person name="Andersen M.R."/>
        </authorList>
    </citation>
    <scope>NUCLEOTIDE SEQUENCE [LARGE SCALE GENOMIC DNA]</scope>
    <source>
        <strain evidence="11">CBS 130017</strain>
    </source>
</reference>
<evidence type="ECO:0000256" key="4">
    <source>
        <dbReference type="ARBA" id="ARBA00022840"/>
    </source>
</evidence>
<evidence type="ECO:0000256" key="6">
    <source>
        <dbReference type="ARBA" id="ARBA00023146"/>
    </source>
</evidence>
<keyword evidence="4 9" id="KW-0067">ATP-binding</keyword>
<dbReference type="GO" id="GO:0005737">
    <property type="term" value="C:cytoplasm"/>
    <property type="evidence" value="ECO:0007669"/>
    <property type="project" value="TreeGrafter"/>
</dbReference>
<evidence type="ECO:0000256" key="8">
    <source>
        <dbReference type="ARBA" id="ARBA00048248"/>
    </source>
</evidence>
<dbReference type="Gene3D" id="3.40.50.620">
    <property type="entry name" value="HUPs"/>
    <property type="match status" value="1"/>
</dbReference>
<dbReference type="GO" id="GO:0006437">
    <property type="term" value="P:tyrosyl-tRNA aminoacylation"/>
    <property type="evidence" value="ECO:0007669"/>
    <property type="project" value="TreeGrafter"/>
</dbReference>
<protein>
    <recommendedName>
        <fullName evidence="1">tyrosine--tRNA ligase</fullName>
        <ecNumber evidence="1">6.1.1.1</ecNumber>
    </recommendedName>
    <alternativeName>
        <fullName evidence="7">Tyrosyl-tRNA synthetase</fullName>
    </alternativeName>
</protein>
<dbReference type="EC" id="6.1.1.1" evidence="1"/>
<evidence type="ECO:0000313" key="11">
    <source>
        <dbReference type="Proteomes" id="UP000325945"/>
    </source>
</evidence>